<dbReference type="InterPro" id="IPR013785">
    <property type="entry name" value="Aldolase_TIM"/>
</dbReference>
<dbReference type="Gene3D" id="3.20.20.70">
    <property type="entry name" value="Aldolase class I"/>
    <property type="match status" value="1"/>
</dbReference>
<keyword evidence="5" id="KW-1185">Reference proteome</keyword>
<feature type="domain" description="NADH:flavin oxidoreductase/NADH oxidase N-terminal" evidence="3">
    <location>
        <begin position="9"/>
        <end position="331"/>
    </location>
</feature>
<evidence type="ECO:0000256" key="1">
    <source>
        <dbReference type="ARBA" id="ARBA00022630"/>
    </source>
</evidence>
<reference evidence="5" key="1">
    <citation type="journal article" date="2019" name="Int. J. Syst. Evol. Microbiol.">
        <title>The Global Catalogue of Microorganisms (GCM) 10K type strain sequencing project: providing services to taxonomists for standard genome sequencing and annotation.</title>
        <authorList>
            <consortium name="The Broad Institute Genomics Platform"/>
            <consortium name="The Broad Institute Genome Sequencing Center for Infectious Disease"/>
            <person name="Wu L."/>
            <person name="Ma J."/>
        </authorList>
    </citation>
    <scope>NUCLEOTIDE SEQUENCE [LARGE SCALE GENOMIC DNA]</scope>
    <source>
        <strain evidence="5">CCM 8931</strain>
    </source>
</reference>
<sequence>MTELTTSFTFNSGITLKNRLMMSPMTTRQSFFDGEVTQDEIAYYTRRAHGVGAVITGAANVQAGGKGWPGELSVADDAMLPRLHDLATAIQGAGAKAILQVVHAGRMTHRATLGGEQIVSASAVPALRPDAEIPRAMTNAEILATIQAFGDATRRAIQAGFDGIELHGANTYLIQQFFSPHSNRRDDQWGGSRDNRARFIKELLKCVFAAVETYADRPFLVGYRISPEEFETPGIQFEDTLWLLQKLAKTKLDYIHISLNHYDRVARTDGYQAKSILAYVQAAIGGQIPLVGVGSVRNRHDVKQVLKHTDLVAVGEQLLFDPDWATKLVTHQDNQIVTGDFKALFEQQRHQFSQPLATFLDARYHSTPNI</sequence>
<keyword evidence="2" id="KW-0560">Oxidoreductase</keyword>
<dbReference type="EMBL" id="JBHTOJ010000018">
    <property type="protein sequence ID" value="MFD1421032.1"/>
    <property type="molecule type" value="Genomic_DNA"/>
</dbReference>
<accession>A0ABW4C0W9</accession>
<evidence type="ECO:0000259" key="3">
    <source>
        <dbReference type="Pfam" id="PF00724"/>
    </source>
</evidence>
<evidence type="ECO:0000256" key="2">
    <source>
        <dbReference type="ARBA" id="ARBA00023002"/>
    </source>
</evidence>
<dbReference type="Proteomes" id="UP001597188">
    <property type="component" value="Unassembled WGS sequence"/>
</dbReference>
<proteinExistence type="predicted"/>
<dbReference type="InterPro" id="IPR001155">
    <property type="entry name" value="OxRdtase_FMN_N"/>
</dbReference>
<evidence type="ECO:0000313" key="4">
    <source>
        <dbReference type="EMBL" id="MFD1421032.1"/>
    </source>
</evidence>
<organism evidence="4 5">
    <name type="scientific">Lactiplantibacillus songbeiensis</name>
    <dbReference type="NCBI Taxonomy" id="2559920"/>
    <lineage>
        <taxon>Bacteria</taxon>
        <taxon>Bacillati</taxon>
        <taxon>Bacillota</taxon>
        <taxon>Bacilli</taxon>
        <taxon>Lactobacillales</taxon>
        <taxon>Lactobacillaceae</taxon>
        <taxon>Lactiplantibacillus</taxon>
    </lineage>
</organism>
<dbReference type="SUPFAM" id="SSF51395">
    <property type="entry name" value="FMN-linked oxidoreductases"/>
    <property type="match status" value="1"/>
</dbReference>
<dbReference type="PANTHER" id="PTHR43656:SF2">
    <property type="entry name" value="BINDING OXIDOREDUCTASE, PUTATIVE (AFU_ORTHOLOGUE AFUA_2G08260)-RELATED"/>
    <property type="match status" value="1"/>
</dbReference>
<dbReference type="InterPro" id="IPR051799">
    <property type="entry name" value="NADH_flavin_oxidoreductase"/>
</dbReference>
<protein>
    <submittedName>
        <fullName evidence="4">NADH-dependent flavin oxidoreductase</fullName>
    </submittedName>
</protein>
<gene>
    <name evidence="4" type="ORF">ACFQ5L_08695</name>
</gene>
<dbReference type="PANTHER" id="PTHR43656">
    <property type="entry name" value="BINDING OXIDOREDUCTASE, PUTATIVE (AFU_ORTHOLOGUE AFUA_2G08260)-RELATED"/>
    <property type="match status" value="1"/>
</dbReference>
<dbReference type="CDD" id="cd04735">
    <property type="entry name" value="OYE_like_4_FMN"/>
    <property type="match status" value="1"/>
</dbReference>
<evidence type="ECO:0000313" key="5">
    <source>
        <dbReference type="Proteomes" id="UP001597188"/>
    </source>
</evidence>
<dbReference type="Pfam" id="PF00724">
    <property type="entry name" value="Oxidored_FMN"/>
    <property type="match status" value="1"/>
</dbReference>
<dbReference type="RefSeq" id="WP_137635829.1">
    <property type="nucleotide sequence ID" value="NZ_BJDL01000027.1"/>
</dbReference>
<keyword evidence="1" id="KW-0285">Flavoprotein</keyword>
<comment type="caution">
    <text evidence="4">The sequence shown here is derived from an EMBL/GenBank/DDBJ whole genome shotgun (WGS) entry which is preliminary data.</text>
</comment>
<name>A0ABW4C0W9_9LACO</name>